<dbReference type="Gene3D" id="3.80.10.10">
    <property type="entry name" value="Ribonuclease Inhibitor"/>
    <property type="match status" value="1"/>
</dbReference>
<reference evidence="2" key="1">
    <citation type="submission" date="2023-03" db="EMBL/GenBank/DDBJ databases">
        <title>Massive genome expansion in bonnet fungi (Mycena s.s.) driven by repeated elements and novel gene families across ecological guilds.</title>
        <authorList>
            <consortium name="Lawrence Berkeley National Laboratory"/>
            <person name="Harder C.B."/>
            <person name="Miyauchi S."/>
            <person name="Viragh M."/>
            <person name="Kuo A."/>
            <person name="Thoen E."/>
            <person name="Andreopoulos B."/>
            <person name="Lu D."/>
            <person name="Skrede I."/>
            <person name="Drula E."/>
            <person name="Henrissat B."/>
            <person name="Morin E."/>
            <person name="Kohler A."/>
            <person name="Barry K."/>
            <person name="LaButti K."/>
            <person name="Morin E."/>
            <person name="Salamov A."/>
            <person name="Lipzen A."/>
            <person name="Mereny Z."/>
            <person name="Hegedus B."/>
            <person name="Baldrian P."/>
            <person name="Stursova M."/>
            <person name="Weitz H."/>
            <person name="Taylor A."/>
            <person name="Grigoriev I.V."/>
            <person name="Nagy L.G."/>
            <person name="Martin F."/>
            <person name="Kauserud H."/>
        </authorList>
    </citation>
    <scope>NUCLEOTIDE SEQUENCE</scope>
    <source>
        <strain evidence="2">9284</strain>
    </source>
</reference>
<name>A0AAD7CGN2_9AGAR</name>
<feature type="region of interest" description="Disordered" evidence="1">
    <location>
        <begin position="1"/>
        <end position="20"/>
    </location>
</feature>
<evidence type="ECO:0000313" key="2">
    <source>
        <dbReference type="EMBL" id="KAJ7647918.1"/>
    </source>
</evidence>
<dbReference type="EMBL" id="JARKIF010000002">
    <property type="protein sequence ID" value="KAJ7647918.1"/>
    <property type="molecule type" value="Genomic_DNA"/>
</dbReference>
<proteinExistence type="predicted"/>
<evidence type="ECO:0000313" key="3">
    <source>
        <dbReference type="Proteomes" id="UP001221142"/>
    </source>
</evidence>
<keyword evidence="3" id="KW-1185">Reference proteome</keyword>
<organism evidence="2 3">
    <name type="scientific">Roridomyces roridus</name>
    <dbReference type="NCBI Taxonomy" id="1738132"/>
    <lineage>
        <taxon>Eukaryota</taxon>
        <taxon>Fungi</taxon>
        <taxon>Dikarya</taxon>
        <taxon>Basidiomycota</taxon>
        <taxon>Agaricomycotina</taxon>
        <taxon>Agaricomycetes</taxon>
        <taxon>Agaricomycetidae</taxon>
        <taxon>Agaricales</taxon>
        <taxon>Marasmiineae</taxon>
        <taxon>Mycenaceae</taxon>
        <taxon>Roridomyces</taxon>
    </lineage>
</organism>
<protein>
    <submittedName>
        <fullName evidence="2">Uncharacterized protein</fullName>
    </submittedName>
</protein>
<sequence length="303" mass="33873">MKEVELYGGRPDPEHDDSEASSTADMISAFIRELLSVESLRMSVPAMVSLRHLTSLPSLRILGIQGLPAALETSVLEDEPRFVLLRHLSIRGSSGIPLVTRFIQMCSDSNLESLVLGGFSYHIPLFFKPLLEELANSQYSSLKTLTTDGSQDVNYCHHDVVGPEDIFTVEVLLPIFRFGNLVEIELCSQFGYDLDDGAMDQMAQAWPAIQRLELREVYHVYLTAVKKPRATLRSLQSFAHHCPHLETLRVEFNAQVVPSVEDASFSNPRMQVLEVKSSPILEPEPVLIALHRWDFPKVAGAGF</sequence>
<dbReference type="SUPFAM" id="SSF52047">
    <property type="entry name" value="RNI-like"/>
    <property type="match status" value="1"/>
</dbReference>
<dbReference type="AlphaFoldDB" id="A0AAD7CGN2"/>
<evidence type="ECO:0000256" key="1">
    <source>
        <dbReference type="SAM" id="MobiDB-lite"/>
    </source>
</evidence>
<comment type="caution">
    <text evidence="2">The sequence shown here is derived from an EMBL/GenBank/DDBJ whole genome shotgun (WGS) entry which is preliminary data.</text>
</comment>
<accession>A0AAD7CGN2</accession>
<dbReference type="InterPro" id="IPR032675">
    <property type="entry name" value="LRR_dom_sf"/>
</dbReference>
<dbReference type="Proteomes" id="UP001221142">
    <property type="component" value="Unassembled WGS sequence"/>
</dbReference>
<gene>
    <name evidence="2" type="ORF">FB45DRAFT_211143</name>
</gene>